<gene>
    <name evidence="2" type="ORF">JZO69_09215</name>
</gene>
<dbReference type="RefSeq" id="WP_207112589.1">
    <property type="nucleotide sequence ID" value="NZ_JAFLWD010000020.1"/>
</dbReference>
<keyword evidence="1" id="KW-0812">Transmembrane</keyword>
<feature type="transmembrane region" description="Helical" evidence="1">
    <location>
        <begin position="43"/>
        <end position="65"/>
    </location>
</feature>
<feature type="transmembrane region" description="Helical" evidence="1">
    <location>
        <begin position="125"/>
        <end position="144"/>
    </location>
</feature>
<sequence length="148" mass="17267">MEKKIEQFLLIFLAVLILLGLPFLSFTLGLTPFLKSELTFSKLKFVITFILLLSLLFYFFAFFLLKKFFIKDSIKTEKIIEVSKDISYLVSLFCTLMINFTNSVVSEEGRISSDYKNEIRSWTMRAMIIGSAAFALTIYQFIIYKKKE</sequence>
<keyword evidence="1" id="KW-0472">Membrane</keyword>
<organism evidence="2 3">
    <name type="scientific">Candidatus Enterococcus ikei</name>
    <dbReference type="NCBI Taxonomy" id="2815326"/>
    <lineage>
        <taxon>Bacteria</taxon>
        <taxon>Bacillati</taxon>
        <taxon>Bacillota</taxon>
        <taxon>Bacilli</taxon>
        <taxon>Lactobacillales</taxon>
        <taxon>Enterococcaceae</taxon>
        <taxon>Enterococcus</taxon>
    </lineage>
</organism>
<keyword evidence="1" id="KW-1133">Transmembrane helix</keyword>
<keyword evidence="3" id="KW-1185">Reference proteome</keyword>
<protein>
    <recommendedName>
        <fullName evidence="4">DUF4149 domain-containing protein</fullName>
    </recommendedName>
</protein>
<evidence type="ECO:0000256" key="1">
    <source>
        <dbReference type="SAM" id="Phobius"/>
    </source>
</evidence>
<proteinExistence type="predicted"/>
<name>A0ABS3GZ62_9ENTE</name>
<dbReference type="Proteomes" id="UP000664632">
    <property type="component" value="Unassembled WGS sequence"/>
</dbReference>
<evidence type="ECO:0008006" key="4">
    <source>
        <dbReference type="Google" id="ProtNLM"/>
    </source>
</evidence>
<evidence type="ECO:0000313" key="2">
    <source>
        <dbReference type="EMBL" id="MBO0440539.1"/>
    </source>
</evidence>
<accession>A0ABS3GZ62</accession>
<reference evidence="2 3" key="1">
    <citation type="submission" date="2021-03" db="EMBL/GenBank/DDBJ databases">
        <title>Enterococcal diversity collection.</title>
        <authorList>
            <person name="Gilmore M.S."/>
            <person name="Schwartzman J."/>
            <person name="Van Tyne D."/>
            <person name="Martin M."/>
            <person name="Earl A.M."/>
            <person name="Manson A.L."/>
            <person name="Straub T."/>
            <person name="Salamzade R."/>
            <person name="Saavedra J."/>
            <person name="Lebreton F."/>
            <person name="Prichula J."/>
            <person name="Schaufler K."/>
            <person name="Gaca A."/>
            <person name="Sgardioli B."/>
            <person name="Wagenaar J."/>
            <person name="Strong T."/>
        </authorList>
    </citation>
    <scope>NUCLEOTIDE SEQUENCE [LARGE SCALE GENOMIC DNA]</scope>
    <source>
        <strain evidence="2 3">DIV0869a</strain>
    </source>
</reference>
<evidence type="ECO:0000313" key="3">
    <source>
        <dbReference type="Proteomes" id="UP000664632"/>
    </source>
</evidence>
<dbReference type="EMBL" id="JAFLWD010000020">
    <property type="protein sequence ID" value="MBO0440539.1"/>
    <property type="molecule type" value="Genomic_DNA"/>
</dbReference>
<comment type="caution">
    <text evidence="2">The sequence shown here is derived from an EMBL/GenBank/DDBJ whole genome shotgun (WGS) entry which is preliminary data.</text>
</comment>
<feature type="transmembrane region" description="Helical" evidence="1">
    <location>
        <begin position="86"/>
        <end position="105"/>
    </location>
</feature>